<name>A0A1W2G799_REIFA</name>
<evidence type="ECO:0000256" key="1">
    <source>
        <dbReference type="PIRSR" id="PIRSR640198-1"/>
    </source>
</evidence>
<dbReference type="InterPro" id="IPR003812">
    <property type="entry name" value="Fido"/>
</dbReference>
<dbReference type="GO" id="GO:0005524">
    <property type="term" value="F:ATP binding"/>
    <property type="evidence" value="ECO:0007669"/>
    <property type="project" value="UniProtKB-KW"/>
</dbReference>
<evidence type="ECO:0000259" key="3">
    <source>
        <dbReference type="PROSITE" id="PS51459"/>
    </source>
</evidence>
<organism evidence="4 5">
    <name type="scientific">Reichenbachiella faecimaris</name>
    <dbReference type="NCBI Taxonomy" id="692418"/>
    <lineage>
        <taxon>Bacteria</taxon>
        <taxon>Pseudomonadati</taxon>
        <taxon>Bacteroidota</taxon>
        <taxon>Cytophagia</taxon>
        <taxon>Cytophagales</taxon>
        <taxon>Reichenbachiellaceae</taxon>
        <taxon>Reichenbachiella</taxon>
    </lineage>
</organism>
<dbReference type="RefSeq" id="WP_084371209.1">
    <property type="nucleotide sequence ID" value="NZ_FWYF01000001.1"/>
</dbReference>
<dbReference type="Gene3D" id="1.10.3290.10">
    <property type="entry name" value="Fido-like domain"/>
    <property type="match status" value="1"/>
</dbReference>
<dbReference type="Pfam" id="PF02661">
    <property type="entry name" value="Fic"/>
    <property type="match status" value="1"/>
</dbReference>
<dbReference type="InterPro" id="IPR036597">
    <property type="entry name" value="Fido-like_dom_sf"/>
</dbReference>
<keyword evidence="5" id="KW-1185">Reference proteome</keyword>
<dbReference type="PANTHER" id="PTHR13504">
    <property type="entry name" value="FIDO DOMAIN-CONTAINING PROTEIN DDB_G0283145"/>
    <property type="match status" value="1"/>
</dbReference>
<dbReference type="EMBL" id="FWYF01000001">
    <property type="protein sequence ID" value="SMD32555.1"/>
    <property type="molecule type" value="Genomic_DNA"/>
</dbReference>
<evidence type="ECO:0000313" key="4">
    <source>
        <dbReference type="EMBL" id="SMD32555.1"/>
    </source>
</evidence>
<proteinExistence type="predicted"/>
<dbReference type="Proteomes" id="UP000192472">
    <property type="component" value="Unassembled WGS sequence"/>
</dbReference>
<dbReference type="InterPro" id="IPR040198">
    <property type="entry name" value="Fido_containing"/>
</dbReference>
<feature type="active site" evidence="1">
    <location>
        <position position="442"/>
    </location>
</feature>
<dbReference type="STRING" id="692418.SAMN04488029_0902"/>
<sequence length="511" mass="57932">MALPSEKLAQSLEVLKEIQSNGSKTIKAKNLTRTHRERLLKHGFIKEVMKGWYISSRPDEVPGDSTSWYTSFWDFCSNYLNDRFGNEWCLYPEQSLLLHSGNWTIPNQLLVKATKGQNNQTTLLYGTSIFDTRLSLPAHDSIIEIDGLKLNTLPSALISISENFYRLHPIDSRTALSLIKDSSDILTLLLDGGHSTIAGRLAGAFRNIGNDRVANDIIKTMRAADYDVRETDPFEEKLQHSINTREVSPYVQRIKLLWQQMRDEIIDIFPKAPDVKNKESYLKLVEELYTTDAYHSLSIEGYQVTSELIERVRSGSWNPDSNVEDQDQKNALAARGYWLAFQSVKTSIEKIFDGQPPGGVADLDHGDWYRALFQPSVAAGIIKPSDLAGYRNSPVYIKNSKHVPLNRDAVRDCMPVLFELLSNESEASVRAILGHFIFTFIHPYIDGNGRIGRFLMNVMLASGGYPWTIIPVEKRNEYMNALEKASINQDIQPFAHFVSQQVKLINSSNKR</sequence>
<evidence type="ECO:0000256" key="2">
    <source>
        <dbReference type="PIRSR" id="PIRSR640198-2"/>
    </source>
</evidence>
<dbReference type="SUPFAM" id="SSF140931">
    <property type="entry name" value="Fic-like"/>
    <property type="match status" value="1"/>
</dbReference>
<gene>
    <name evidence="4" type="ORF">SAMN04488029_0902</name>
</gene>
<evidence type="ECO:0000313" key="5">
    <source>
        <dbReference type="Proteomes" id="UP000192472"/>
    </source>
</evidence>
<protein>
    <submittedName>
        <fullName evidence="4">Fic family protein</fullName>
    </submittedName>
</protein>
<keyword evidence="2" id="KW-0547">Nucleotide-binding</keyword>
<accession>A0A1W2G799</accession>
<feature type="domain" description="Fido" evidence="3">
    <location>
        <begin position="360"/>
        <end position="500"/>
    </location>
</feature>
<keyword evidence="2" id="KW-0067">ATP-binding</keyword>
<feature type="binding site" evidence="2">
    <location>
        <begin position="446"/>
        <end position="453"/>
    </location>
    <ligand>
        <name>ATP</name>
        <dbReference type="ChEBI" id="CHEBI:30616"/>
    </ligand>
</feature>
<dbReference type="AlphaFoldDB" id="A0A1W2G799"/>
<dbReference type="PANTHER" id="PTHR13504:SF38">
    <property type="entry name" value="FIDO DOMAIN-CONTAINING PROTEIN"/>
    <property type="match status" value="1"/>
</dbReference>
<reference evidence="4 5" key="1">
    <citation type="submission" date="2017-04" db="EMBL/GenBank/DDBJ databases">
        <authorList>
            <person name="Afonso C.L."/>
            <person name="Miller P.J."/>
            <person name="Scott M.A."/>
            <person name="Spackman E."/>
            <person name="Goraichik I."/>
            <person name="Dimitrov K.M."/>
            <person name="Suarez D.L."/>
            <person name="Swayne D.E."/>
        </authorList>
    </citation>
    <scope>NUCLEOTIDE SEQUENCE [LARGE SCALE GENOMIC DNA]</scope>
    <source>
        <strain evidence="4 5">DSM 26133</strain>
    </source>
</reference>
<dbReference type="PROSITE" id="PS51459">
    <property type="entry name" value="FIDO"/>
    <property type="match status" value="1"/>
</dbReference>
<dbReference type="OrthoDB" id="9814400at2"/>